<comment type="caution">
    <text evidence="1">The sequence shown here is derived from an EMBL/GenBank/DDBJ whole genome shotgun (WGS) entry which is preliminary data.</text>
</comment>
<evidence type="ECO:0000313" key="2">
    <source>
        <dbReference type="Proteomes" id="UP000887159"/>
    </source>
</evidence>
<proteinExistence type="predicted"/>
<evidence type="ECO:0000313" key="1">
    <source>
        <dbReference type="EMBL" id="GFY07997.1"/>
    </source>
</evidence>
<sequence length="76" mass="8690">MTWCPRHDIGYCSRRNVVSVCGEVTAIDGRDMNRGPLAQNLDNLRPAVNVAWQRLPQATTIIGLTERMTHWIEVRE</sequence>
<reference evidence="1" key="1">
    <citation type="submission" date="2020-08" db="EMBL/GenBank/DDBJ databases">
        <title>Multicomponent nature underlies the extraordinary mechanical properties of spider dragline silk.</title>
        <authorList>
            <person name="Kono N."/>
            <person name="Nakamura H."/>
            <person name="Mori M."/>
            <person name="Yoshida Y."/>
            <person name="Ohtoshi R."/>
            <person name="Malay A.D."/>
            <person name="Moran D.A.P."/>
            <person name="Tomita M."/>
            <person name="Numata K."/>
            <person name="Arakawa K."/>
        </authorList>
    </citation>
    <scope>NUCLEOTIDE SEQUENCE</scope>
</reference>
<organism evidence="1 2">
    <name type="scientific">Trichonephila clavipes</name>
    <name type="common">Golden silk orbweaver</name>
    <name type="synonym">Nephila clavipes</name>
    <dbReference type="NCBI Taxonomy" id="2585209"/>
    <lineage>
        <taxon>Eukaryota</taxon>
        <taxon>Metazoa</taxon>
        <taxon>Ecdysozoa</taxon>
        <taxon>Arthropoda</taxon>
        <taxon>Chelicerata</taxon>
        <taxon>Arachnida</taxon>
        <taxon>Araneae</taxon>
        <taxon>Araneomorphae</taxon>
        <taxon>Entelegynae</taxon>
        <taxon>Araneoidea</taxon>
        <taxon>Nephilidae</taxon>
        <taxon>Trichonephila</taxon>
    </lineage>
</organism>
<dbReference type="EMBL" id="BMAU01021279">
    <property type="protein sequence ID" value="GFY07997.1"/>
    <property type="molecule type" value="Genomic_DNA"/>
</dbReference>
<dbReference type="Proteomes" id="UP000887159">
    <property type="component" value="Unassembled WGS sequence"/>
</dbReference>
<gene>
    <name evidence="1" type="ORF">TNCV_2580291</name>
</gene>
<dbReference type="AlphaFoldDB" id="A0A8X6S5U8"/>
<keyword evidence="2" id="KW-1185">Reference proteome</keyword>
<accession>A0A8X6S5U8</accession>
<name>A0A8X6S5U8_TRICX</name>
<protein>
    <submittedName>
        <fullName evidence="1">Uncharacterized protein</fullName>
    </submittedName>
</protein>